<dbReference type="Pfam" id="PF00388">
    <property type="entry name" value="PI-PLC-X"/>
    <property type="match status" value="1"/>
</dbReference>
<dbReference type="GO" id="GO:0048015">
    <property type="term" value="P:phosphatidylinositol-mediated signaling"/>
    <property type="evidence" value="ECO:0007669"/>
    <property type="project" value="TreeGrafter"/>
</dbReference>
<dbReference type="InterPro" id="IPR011993">
    <property type="entry name" value="PH-like_dom_sf"/>
</dbReference>
<name>A0A9W8B7T9_9FUNG</name>
<feature type="compositionally biased region" description="Low complexity" evidence="6">
    <location>
        <begin position="970"/>
        <end position="988"/>
    </location>
</feature>
<dbReference type="EMBL" id="JANBQB010000238">
    <property type="protein sequence ID" value="KAJ1979097.1"/>
    <property type="molecule type" value="Genomic_DNA"/>
</dbReference>
<keyword evidence="2 5" id="KW-0378">Hydrolase</keyword>
<dbReference type="Pfam" id="PF00387">
    <property type="entry name" value="PI-PLC-Y"/>
    <property type="match status" value="1"/>
</dbReference>
<keyword evidence="10" id="KW-1185">Reference proteome</keyword>
<keyword evidence="7" id="KW-0732">Signal</keyword>
<accession>A0A9W8B7T9</accession>
<comment type="caution">
    <text evidence="9">The sequence shown here is derived from an EMBL/GenBank/DDBJ whole genome shotgun (WGS) entry which is preliminary data.</text>
</comment>
<reference evidence="9" key="1">
    <citation type="submission" date="2022-07" db="EMBL/GenBank/DDBJ databases">
        <title>Phylogenomic reconstructions and comparative analyses of Kickxellomycotina fungi.</title>
        <authorList>
            <person name="Reynolds N.K."/>
            <person name="Stajich J.E."/>
            <person name="Barry K."/>
            <person name="Grigoriev I.V."/>
            <person name="Crous P."/>
            <person name="Smith M.E."/>
        </authorList>
    </citation>
    <scope>NUCLEOTIDE SEQUENCE</scope>
    <source>
        <strain evidence="9">RSA 567</strain>
    </source>
</reference>
<dbReference type="GO" id="GO:0004435">
    <property type="term" value="F:phosphatidylinositol-4,5-bisphosphate phospholipase C activity"/>
    <property type="evidence" value="ECO:0007669"/>
    <property type="project" value="UniProtKB-EC"/>
</dbReference>
<dbReference type="PRINTS" id="PR00390">
    <property type="entry name" value="PHPHLIPASEC"/>
</dbReference>
<dbReference type="SMART" id="SM00148">
    <property type="entry name" value="PLCXc"/>
    <property type="match status" value="1"/>
</dbReference>
<dbReference type="PANTHER" id="PTHR10336">
    <property type="entry name" value="PHOSPHOINOSITIDE-SPECIFIC PHOSPHOLIPASE C FAMILY PROTEIN"/>
    <property type="match status" value="1"/>
</dbReference>
<dbReference type="GO" id="GO:0016042">
    <property type="term" value="P:lipid catabolic process"/>
    <property type="evidence" value="ECO:0007669"/>
    <property type="project" value="UniProtKB-KW"/>
</dbReference>
<feature type="region of interest" description="Disordered" evidence="6">
    <location>
        <begin position="903"/>
        <end position="988"/>
    </location>
</feature>
<evidence type="ECO:0000313" key="9">
    <source>
        <dbReference type="EMBL" id="KAJ1979097.1"/>
    </source>
</evidence>
<dbReference type="Gene3D" id="2.30.29.30">
    <property type="entry name" value="Pleckstrin-homology domain (PH domain)/Phosphotyrosine-binding domain (PTB)"/>
    <property type="match status" value="1"/>
</dbReference>
<comment type="catalytic activity">
    <reaction evidence="5">
        <text>a 1,2-diacyl-sn-glycero-3-phospho-(1D-myo-inositol-4,5-bisphosphate) + H2O = 1D-myo-inositol 1,4,5-trisphosphate + a 1,2-diacyl-sn-glycerol + H(+)</text>
        <dbReference type="Rhea" id="RHEA:33179"/>
        <dbReference type="ChEBI" id="CHEBI:15377"/>
        <dbReference type="ChEBI" id="CHEBI:15378"/>
        <dbReference type="ChEBI" id="CHEBI:17815"/>
        <dbReference type="ChEBI" id="CHEBI:58456"/>
        <dbReference type="ChEBI" id="CHEBI:203600"/>
        <dbReference type="EC" id="3.1.4.11"/>
    </reaction>
</comment>
<protein>
    <recommendedName>
        <fullName evidence="1 5">Phosphoinositide phospholipase C</fullName>
        <ecNumber evidence="1 5">3.1.4.11</ecNumber>
    </recommendedName>
</protein>
<dbReference type="AlphaFoldDB" id="A0A9W8B7T9"/>
<gene>
    <name evidence="9" type="ORF">H4R34_002961</name>
</gene>
<dbReference type="SUPFAM" id="SSF50729">
    <property type="entry name" value="PH domain-like"/>
    <property type="match status" value="1"/>
</dbReference>
<feature type="signal peptide" evidence="7">
    <location>
        <begin position="1"/>
        <end position="30"/>
    </location>
</feature>
<evidence type="ECO:0000256" key="7">
    <source>
        <dbReference type="SAM" id="SignalP"/>
    </source>
</evidence>
<evidence type="ECO:0000256" key="3">
    <source>
        <dbReference type="ARBA" id="ARBA00022963"/>
    </source>
</evidence>
<evidence type="ECO:0000256" key="6">
    <source>
        <dbReference type="SAM" id="MobiDB-lite"/>
    </source>
</evidence>
<dbReference type="PROSITE" id="PS50007">
    <property type="entry name" value="PIPLC_X_DOMAIN"/>
    <property type="match status" value="1"/>
</dbReference>
<feature type="domain" description="PI-PLC Y-box" evidence="8">
    <location>
        <begin position="654"/>
        <end position="759"/>
    </location>
</feature>
<organism evidence="9 10">
    <name type="scientific">Dimargaris verticillata</name>
    <dbReference type="NCBI Taxonomy" id="2761393"/>
    <lineage>
        <taxon>Eukaryota</taxon>
        <taxon>Fungi</taxon>
        <taxon>Fungi incertae sedis</taxon>
        <taxon>Zoopagomycota</taxon>
        <taxon>Kickxellomycotina</taxon>
        <taxon>Dimargaritomycetes</taxon>
        <taxon>Dimargaritales</taxon>
        <taxon>Dimargaritaceae</taxon>
        <taxon>Dimargaris</taxon>
    </lineage>
</organism>
<evidence type="ECO:0000256" key="5">
    <source>
        <dbReference type="RuleBase" id="RU361133"/>
    </source>
</evidence>
<keyword evidence="3 5" id="KW-0442">Lipid degradation</keyword>
<dbReference type="Proteomes" id="UP001151582">
    <property type="component" value="Unassembled WGS sequence"/>
</dbReference>
<dbReference type="InterPro" id="IPR001192">
    <property type="entry name" value="PI-PLC_fam"/>
</dbReference>
<dbReference type="EC" id="3.1.4.11" evidence="1 5"/>
<dbReference type="OrthoDB" id="269822at2759"/>
<dbReference type="PANTHER" id="PTHR10336:SF36">
    <property type="entry name" value="1-PHOSPHATIDYLINOSITOL 4,5-BISPHOSPHATE PHOSPHODIESTERASE BETA-4"/>
    <property type="match status" value="1"/>
</dbReference>
<dbReference type="InterPro" id="IPR017946">
    <property type="entry name" value="PLC-like_Pdiesterase_TIM-brl"/>
</dbReference>
<proteinExistence type="predicted"/>
<dbReference type="Gene3D" id="3.20.20.190">
    <property type="entry name" value="Phosphatidylinositol (PI) phosphodiesterase"/>
    <property type="match status" value="1"/>
</dbReference>
<dbReference type="InterPro" id="IPR000909">
    <property type="entry name" value="PLipase_C_PInositol-sp_X_dom"/>
</dbReference>
<dbReference type="InterPro" id="IPR001711">
    <property type="entry name" value="PLipase_C_Pinositol-sp_Y"/>
</dbReference>
<feature type="region of interest" description="Disordered" evidence="6">
    <location>
        <begin position="596"/>
        <end position="644"/>
    </location>
</feature>
<dbReference type="SUPFAM" id="SSF51695">
    <property type="entry name" value="PLC-like phosphodiesterases"/>
    <property type="match status" value="1"/>
</dbReference>
<evidence type="ECO:0000313" key="10">
    <source>
        <dbReference type="Proteomes" id="UP001151582"/>
    </source>
</evidence>
<dbReference type="GO" id="GO:0051209">
    <property type="term" value="P:release of sequestered calcium ion into cytosol"/>
    <property type="evidence" value="ECO:0007669"/>
    <property type="project" value="TreeGrafter"/>
</dbReference>
<keyword evidence="4 5" id="KW-0443">Lipid metabolism</keyword>
<dbReference type="CDD" id="cd08558">
    <property type="entry name" value="PI-PLCc_eukaryota"/>
    <property type="match status" value="1"/>
</dbReference>
<feature type="compositionally biased region" description="Low complexity" evidence="6">
    <location>
        <begin position="613"/>
        <end position="635"/>
    </location>
</feature>
<sequence>MCLSRCSVWALWQVLLVGALVVAVVTGTLAGEQGPETGTNGFHRQVSTALTATPTLVRRVVSNRKSRYDVKGFATRIVNGDVRYTDTNRRPLRKRPAKPKLSQDWLSNTSCDPKSSVVKPLSRLPEFCDFGPKGARDALIDSAALSKGMTMTKITSTKKVSGTYLLDLDSHRLVEKRGENIKQVISFEDILGVRVLEEAEWVTNLNVFMPLEDKHDESMPEQYYRLFVVLFSRLGQPANLRIVANDDAQFQKWVCALQKIIYSRKIIDHKSLLDLHHKVNLARLTLDSAEDQKVGLNTGDKSKLMREHYIALPPLRPSSASSSSSSLATDSTLSSGKDDFYFDRQDIAHLFSQLTKSSILDEQAFMRFACETQQMSQSMASKQFALHRDMVSGMSLAAFVGFMAGPENALGHDTSDLPVAGLDGKLSEYYIATSHNTYLLKDQIIGPSSVDAYILALLTGCRSVEIDIWDGPNDEYIREPIVTHGTPSASSRVTLRYVLRAIVTYAFANNPYPVILSIETGCKAAQQAVAAQIFREELGDLLVTDYLPEFETSVPTLSKLRNKILIKNKHPQAGCKDLKPSPKNSLRRHSFYLLENGMLPNGPRDRQSDEQSESGSLSTTSSNSSNESNKSNGSKAGNVGTPMPRIVPELDELTVYFKGMRLPSLDAKPEFNVMYSLDEKAMTHFEGRRQDFVALTTKTLIRVFPTATRIGSDNYNPVKFWAYGCQMAALNYQTLDLPMQLNNAMFALNGRAGYVVKPPSQGGPKRDTSAMVPSHEYTITVWSGGFIPGNKKMYHEPAMLSVRLYTDQAPYTVEGTASVELSHPTLRDHLPENSLRLPAAKGTPMFVEFVVYCNRKLVANAAVRYDMLRTGYRHIYLDTFDEGAVFVPYLFVHIGRDGTSQPTIGLPAVHSPEPFSFDPTAGHSNDKTGTGSPLYVETHMREPLSVDPTAGHSDDITLVGTPRNVEKHFSASPPSSTSSNRPSYMTVD</sequence>
<evidence type="ECO:0000259" key="8">
    <source>
        <dbReference type="PROSITE" id="PS50008"/>
    </source>
</evidence>
<dbReference type="SMART" id="SM00149">
    <property type="entry name" value="PLCYc"/>
    <property type="match status" value="1"/>
</dbReference>
<evidence type="ECO:0000256" key="1">
    <source>
        <dbReference type="ARBA" id="ARBA00012368"/>
    </source>
</evidence>
<evidence type="ECO:0000256" key="2">
    <source>
        <dbReference type="ARBA" id="ARBA00022801"/>
    </source>
</evidence>
<dbReference type="PROSITE" id="PS50008">
    <property type="entry name" value="PIPLC_Y_DOMAIN"/>
    <property type="match status" value="1"/>
</dbReference>
<evidence type="ECO:0000256" key="4">
    <source>
        <dbReference type="ARBA" id="ARBA00023098"/>
    </source>
</evidence>
<feature type="chain" id="PRO_5040863080" description="Phosphoinositide phospholipase C" evidence="7">
    <location>
        <begin position="31"/>
        <end position="988"/>
    </location>
</feature>